<gene>
    <name evidence="2" type="ORF">G2W53_016370</name>
</gene>
<keyword evidence="3" id="KW-1185">Reference proteome</keyword>
<dbReference type="OrthoDB" id="1436530at2759"/>
<sequence>MAQVDVYLEWERKKMEGGKKQRKRATGKRGKMDQVMESQENLQDPSPPLSTEEADNLHRSCKKIKTNEEEGLIEDLTMDECPPVVNSDAPIKGVLEGRGLWPLPKVDRRKSSTNPPSRNKPWLQGLLDFTSSVKKWNHSEFGNVFLRKNNLIRRLEGIDRKLATSYHGGLKKLKSKIWKEYETILLQEELIWFQKSRNNWLLFGDRNTSFFHSSTLVRHSKNRIEALKDDGDNWVWDEPSLKQMV</sequence>
<feature type="region of interest" description="Disordered" evidence="1">
    <location>
        <begin position="13"/>
        <end position="58"/>
    </location>
</feature>
<evidence type="ECO:0000256" key="1">
    <source>
        <dbReference type="SAM" id="MobiDB-lite"/>
    </source>
</evidence>
<organism evidence="2 3">
    <name type="scientific">Senna tora</name>
    <dbReference type="NCBI Taxonomy" id="362788"/>
    <lineage>
        <taxon>Eukaryota</taxon>
        <taxon>Viridiplantae</taxon>
        <taxon>Streptophyta</taxon>
        <taxon>Embryophyta</taxon>
        <taxon>Tracheophyta</taxon>
        <taxon>Spermatophyta</taxon>
        <taxon>Magnoliopsida</taxon>
        <taxon>eudicotyledons</taxon>
        <taxon>Gunneridae</taxon>
        <taxon>Pentapetalae</taxon>
        <taxon>rosids</taxon>
        <taxon>fabids</taxon>
        <taxon>Fabales</taxon>
        <taxon>Fabaceae</taxon>
        <taxon>Caesalpinioideae</taxon>
        <taxon>Cassia clade</taxon>
        <taxon>Senna</taxon>
    </lineage>
</organism>
<accession>A0A834TQE0</accession>
<comment type="caution">
    <text evidence="2">The sequence shown here is derived from an EMBL/GenBank/DDBJ whole genome shotgun (WGS) entry which is preliminary data.</text>
</comment>
<protein>
    <submittedName>
        <fullName evidence="2">Retrovirus-related Pol polyprotein LINE-1</fullName>
    </submittedName>
</protein>
<evidence type="ECO:0000313" key="3">
    <source>
        <dbReference type="Proteomes" id="UP000634136"/>
    </source>
</evidence>
<evidence type="ECO:0000313" key="2">
    <source>
        <dbReference type="EMBL" id="KAF7825206.1"/>
    </source>
</evidence>
<proteinExistence type="predicted"/>
<dbReference type="EMBL" id="JAAIUW010000006">
    <property type="protein sequence ID" value="KAF7825206.1"/>
    <property type="molecule type" value="Genomic_DNA"/>
</dbReference>
<dbReference type="AlphaFoldDB" id="A0A834TQE0"/>
<reference evidence="2" key="1">
    <citation type="submission" date="2020-09" db="EMBL/GenBank/DDBJ databases">
        <title>Genome-Enabled Discovery of Anthraquinone Biosynthesis in Senna tora.</title>
        <authorList>
            <person name="Kang S.-H."/>
            <person name="Pandey R.P."/>
            <person name="Lee C.-M."/>
            <person name="Sim J.-S."/>
            <person name="Jeong J.-T."/>
            <person name="Choi B.-S."/>
            <person name="Jung M."/>
            <person name="Ginzburg D."/>
            <person name="Zhao K."/>
            <person name="Won S.Y."/>
            <person name="Oh T.-J."/>
            <person name="Yu Y."/>
            <person name="Kim N.-H."/>
            <person name="Lee O.R."/>
            <person name="Lee T.-H."/>
            <person name="Bashyal P."/>
            <person name="Kim T.-S."/>
            <person name="Lee W.-H."/>
            <person name="Kawkins C."/>
            <person name="Kim C.-K."/>
            <person name="Kim J.S."/>
            <person name="Ahn B.O."/>
            <person name="Rhee S.Y."/>
            <person name="Sohng J.K."/>
        </authorList>
    </citation>
    <scope>NUCLEOTIDE SEQUENCE</scope>
    <source>
        <tissue evidence="2">Leaf</tissue>
    </source>
</reference>
<name>A0A834TQE0_9FABA</name>
<dbReference type="Proteomes" id="UP000634136">
    <property type="component" value="Unassembled WGS sequence"/>
</dbReference>
<feature type="compositionally biased region" description="Basic residues" evidence="1">
    <location>
        <begin position="20"/>
        <end position="29"/>
    </location>
</feature>